<protein>
    <submittedName>
        <fullName evidence="2">Uncharacterized protein</fullName>
    </submittedName>
</protein>
<dbReference type="Proteomes" id="UP001321543">
    <property type="component" value="Chromosome"/>
</dbReference>
<evidence type="ECO:0000313" key="3">
    <source>
        <dbReference type="Proteomes" id="UP001321543"/>
    </source>
</evidence>
<proteinExistence type="predicted"/>
<feature type="region of interest" description="Disordered" evidence="1">
    <location>
        <begin position="1"/>
        <end position="43"/>
    </location>
</feature>
<evidence type="ECO:0000313" key="2">
    <source>
        <dbReference type="EMBL" id="BDZ39374.1"/>
    </source>
</evidence>
<sequence>MRPAKAKSTGSAPNTTKAPGPPQGGAGARVSADGVRRRHSPQSVVFATSSLDNLNRLGRTSKLAGTRLNQLYVPGVMSSVENASKST</sequence>
<gene>
    <name evidence="2" type="ORF">GCM10025863_19880</name>
</gene>
<evidence type="ECO:0000256" key="1">
    <source>
        <dbReference type="SAM" id="MobiDB-lite"/>
    </source>
</evidence>
<feature type="compositionally biased region" description="Polar residues" evidence="1">
    <location>
        <begin position="8"/>
        <end position="17"/>
    </location>
</feature>
<name>A0ABN6X3T7_9MICO</name>
<dbReference type="EMBL" id="AP027728">
    <property type="protein sequence ID" value="BDZ39374.1"/>
    <property type="molecule type" value="Genomic_DNA"/>
</dbReference>
<organism evidence="2 3">
    <name type="scientific">Microbacterium suwonense</name>
    <dbReference type="NCBI Taxonomy" id="683047"/>
    <lineage>
        <taxon>Bacteria</taxon>
        <taxon>Bacillati</taxon>
        <taxon>Actinomycetota</taxon>
        <taxon>Actinomycetes</taxon>
        <taxon>Micrococcales</taxon>
        <taxon>Microbacteriaceae</taxon>
        <taxon>Microbacterium</taxon>
    </lineage>
</organism>
<reference evidence="3" key="1">
    <citation type="journal article" date="2019" name="Int. J. Syst. Evol. Microbiol.">
        <title>The Global Catalogue of Microorganisms (GCM) 10K type strain sequencing project: providing services to taxonomists for standard genome sequencing and annotation.</title>
        <authorList>
            <consortium name="The Broad Institute Genomics Platform"/>
            <consortium name="The Broad Institute Genome Sequencing Center for Infectious Disease"/>
            <person name="Wu L."/>
            <person name="Ma J."/>
        </authorList>
    </citation>
    <scope>NUCLEOTIDE SEQUENCE [LARGE SCALE GENOMIC DNA]</scope>
    <source>
        <strain evidence="3">NBRC 106310</strain>
    </source>
</reference>
<accession>A0ABN6X3T7</accession>
<keyword evidence="3" id="KW-1185">Reference proteome</keyword>